<dbReference type="Proteomes" id="UP000010802">
    <property type="component" value="Chromosome"/>
</dbReference>
<protein>
    <submittedName>
        <fullName evidence="3">Uncharacterized protein</fullName>
    </submittedName>
</protein>
<dbReference type="HOGENOM" id="CLU_1266373_0_0_9"/>
<keyword evidence="4" id="KW-1185">Reference proteome</keyword>
<dbReference type="KEGG" id="tep:TepRe1_0917"/>
<keyword evidence="2" id="KW-0732">Signal</keyword>
<dbReference type="KEGG" id="tae:TepiRe1_0996"/>
<gene>
    <name evidence="3" type="ordered locus">TEPIRE1_0996</name>
</gene>
<evidence type="ECO:0000313" key="4">
    <source>
        <dbReference type="Proteomes" id="UP000010802"/>
    </source>
</evidence>
<sequence>MKKFTALLLSCIMVLSMSSTAFAIETEPMSQEEIRAKIVEIVATSTSTDERDELLSNFLEENPLAPVTRSGERVQRSSQSEATPSTEVSTLELVDSVAVDENTEIDFYSTGDFGIKEVEDLGYVGKAARASSYTNTYRTSYTIKNLFGGKIVETYVKGYFKYDGNNTPTAYLEDAGYSKGTLIFGTAPLGTMERELKHQTRPLIAMQMHTTIGHSMFL</sequence>
<feature type="chain" id="PRO_5003311241" evidence="2">
    <location>
        <begin position="24"/>
        <end position="218"/>
    </location>
</feature>
<reference evidence="4" key="1">
    <citation type="journal article" date="2013" name="Genome Announc.">
        <title>First genome sequence of a syntrophic acetate-oxidizing bacterium, Tepidanaerobacter acetatoxydans strain Re1.</title>
        <authorList>
            <person name="Manzoor S."/>
            <person name="Bongcam-Rudloff E."/>
            <person name="Schnurer A."/>
            <person name="Muller B."/>
        </authorList>
    </citation>
    <scope>NUCLEOTIDE SEQUENCE [LARGE SCALE GENOMIC DNA]</scope>
    <source>
        <strain evidence="4">Re1</strain>
    </source>
</reference>
<dbReference type="EMBL" id="HF563609">
    <property type="protein sequence ID" value="CCP25718.1"/>
    <property type="molecule type" value="Genomic_DNA"/>
</dbReference>
<proteinExistence type="predicted"/>
<feature type="signal peptide" evidence="2">
    <location>
        <begin position="1"/>
        <end position="23"/>
    </location>
</feature>
<dbReference type="AlphaFoldDB" id="F4LXI2"/>
<dbReference type="PATRIC" id="fig|1209989.3.peg.1100"/>
<organism evidence="3 4">
    <name type="scientific">Tepidanaerobacter acetatoxydans (strain DSM 21804 / JCM 16047 / Re1)</name>
    <dbReference type="NCBI Taxonomy" id="1209989"/>
    <lineage>
        <taxon>Bacteria</taxon>
        <taxon>Bacillati</taxon>
        <taxon>Bacillota</taxon>
        <taxon>Clostridia</taxon>
        <taxon>Thermosediminibacterales</taxon>
        <taxon>Tepidanaerobacteraceae</taxon>
        <taxon>Tepidanaerobacter</taxon>
    </lineage>
</organism>
<accession>L0S1H3</accession>
<accession>F4LXI2</accession>
<dbReference type="STRING" id="1209989.TepRe1_0917"/>
<feature type="compositionally biased region" description="Polar residues" evidence="1">
    <location>
        <begin position="76"/>
        <end position="87"/>
    </location>
</feature>
<evidence type="ECO:0000256" key="1">
    <source>
        <dbReference type="SAM" id="MobiDB-lite"/>
    </source>
</evidence>
<name>F4LXI2_TEPAE</name>
<feature type="region of interest" description="Disordered" evidence="1">
    <location>
        <begin position="66"/>
        <end position="87"/>
    </location>
</feature>
<evidence type="ECO:0000313" key="3">
    <source>
        <dbReference type="EMBL" id="CCP25718.1"/>
    </source>
</evidence>
<evidence type="ECO:0000256" key="2">
    <source>
        <dbReference type="SAM" id="SignalP"/>
    </source>
</evidence>